<feature type="region of interest" description="Disordered" evidence="1">
    <location>
        <begin position="248"/>
        <end position="302"/>
    </location>
</feature>
<feature type="region of interest" description="Disordered" evidence="1">
    <location>
        <begin position="405"/>
        <end position="448"/>
    </location>
</feature>
<dbReference type="RefSeq" id="WP_163959706.1">
    <property type="nucleotide sequence ID" value="NZ_JAAIVB010000003.1"/>
</dbReference>
<proteinExistence type="predicted"/>
<feature type="compositionally biased region" description="Basic residues" evidence="1">
    <location>
        <begin position="436"/>
        <end position="448"/>
    </location>
</feature>
<sequence length="448" mass="47893">MPSKREQGASATVIKWTEEEWRLIAARLVEMKGRALLASPQLEEVKARDIFEAQDVLPADRHRKLISISQGVKATRQHVQKILSGEGASQAELLDDDALSGEDDLPQEANETEASAAPSASSAPVTSRAPVAAGADDEASAGEEEEQDDAGAPAMNAQAARPAAPVAHDTRPAVASAPAGADARPQHRQARAAEAASRSAAAESLVELARPFVAMVCEELASALVKAMANKDNAAQIGAFLQAANIQSGRPAGNQRDEQRGWTREPAQAPAPKPQKRAEPDDMPFAAHGVDEEDPHLGETDVQPLFDPKLPPSANSAYKPIIALIGISAADADDLRRRYPQFELKVVGLEDLRTEPSLRNCQRMVGLRETVPAPADEFLRKTFRHRYVRVTGGIGQLHQQLNGWLTNPVSMNTGPSRPPKPQNGKGQGGGGGGGYAKKRQFRRSKPTP</sequence>
<name>A0A6B3SJG2_9BURK</name>
<evidence type="ECO:0000313" key="3">
    <source>
        <dbReference type="Proteomes" id="UP000482155"/>
    </source>
</evidence>
<reference evidence="2 3" key="1">
    <citation type="submission" date="2020-02" db="EMBL/GenBank/DDBJ databases">
        <authorList>
            <person name="Kim M.K."/>
        </authorList>
    </citation>
    <scope>NUCLEOTIDE SEQUENCE [LARGE SCALE GENOMIC DNA]</scope>
    <source>
        <strain evidence="2 3">17J57-3</strain>
    </source>
</reference>
<keyword evidence="3" id="KW-1185">Reference proteome</keyword>
<organism evidence="2 3">
    <name type="scientific">Noviherbaspirillum galbum</name>
    <dbReference type="NCBI Taxonomy" id="2709383"/>
    <lineage>
        <taxon>Bacteria</taxon>
        <taxon>Pseudomonadati</taxon>
        <taxon>Pseudomonadota</taxon>
        <taxon>Betaproteobacteria</taxon>
        <taxon>Burkholderiales</taxon>
        <taxon>Oxalobacteraceae</taxon>
        <taxon>Noviherbaspirillum</taxon>
    </lineage>
</organism>
<evidence type="ECO:0000256" key="1">
    <source>
        <dbReference type="SAM" id="MobiDB-lite"/>
    </source>
</evidence>
<feature type="region of interest" description="Disordered" evidence="1">
    <location>
        <begin position="100"/>
        <end position="195"/>
    </location>
</feature>
<dbReference type="EMBL" id="JAAIVB010000003">
    <property type="protein sequence ID" value="NEX59495.1"/>
    <property type="molecule type" value="Genomic_DNA"/>
</dbReference>
<evidence type="ECO:0000313" key="2">
    <source>
        <dbReference type="EMBL" id="NEX59495.1"/>
    </source>
</evidence>
<dbReference type="AlphaFoldDB" id="A0A6B3SJG2"/>
<feature type="compositionally biased region" description="Low complexity" evidence="1">
    <location>
        <begin position="114"/>
        <end position="134"/>
    </location>
</feature>
<feature type="compositionally biased region" description="Acidic residues" evidence="1">
    <location>
        <begin position="135"/>
        <end position="149"/>
    </location>
</feature>
<protein>
    <submittedName>
        <fullName evidence="2">Uncharacterized protein</fullName>
    </submittedName>
</protein>
<dbReference type="Proteomes" id="UP000482155">
    <property type="component" value="Unassembled WGS sequence"/>
</dbReference>
<gene>
    <name evidence="2" type="ORF">G3574_00245</name>
</gene>
<feature type="compositionally biased region" description="Polar residues" evidence="1">
    <location>
        <begin position="405"/>
        <end position="415"/>
    </location>
</feature>
<feature type="compositionally biased region" description="Low complexity" evidence="1">
    <location>
        <begin position="150"/>
        <end position="183"/>
    </location>
</feature>
<accession>A0A6B3SJG2</accession>
<feature type="compositionally biased region" description="Gly residues" evidence="1">
    <location>
        <begin position="425"/>
        <end position="435"/>
    </location>
</feature>
<comment type="caution">
    <text evidence="2">The sequence shown here is derived from an EMBL/GenBank/DDBJ whole genome shotgun (WGS) entry which is preliminary data.</text>
</comment>